<dbReference type="InterPro" id="IPR054331">
    <property type="entry name" value="LiaF_TM"/>
</dbReference>
<name>A0ABW9ZWK7_9BACT</name>
<keyword evidence="1" id="KW-0472">Membrane</keyword>
<organism evidence="3 4">
    <name type="scientific">Sediminibacterium roseum</name>
    <dbReference type="NCBI Taxonomy" id="1978412"/>
    <lineage>
        <taxon>Bacteria</taxon>
        <taxon>Pseudomonadati</taxon>
        <taxon>Bacteroidota</taxon>
        <taxon>Chitinophagia</taxon>
        <taxon>Chitinophagales</taxon>
        <taxon>Chitinophagaceae</taxon>
        <taxon>Sediminibacterium</taxon>
    </lineage>
</organism>
<dbReference type="PANTHER" id="PTHR40763:SF5">
    <property type="entry name" value="MEMBRANE PROTEIN"/>
    <property type="match status" value="1"/>
</dbReference>
<dbReference type="RefSeq" id="WP_161818932.1">
    <property type="nucleotide sequence ID" value="NZ_JAACJS010000015.1"/>
</dbReference>
<keyword evidence="1" id="KW-1133">Transmembrane helix</keyword>
<accession>A0ABW9ZWK7</accession>
<evidence type="ECO:0000256" key="1">
    <source>
        <dbReference type="SAM" id="Phobius"/>
    </source>
</evidence>
<feature type="transmembrane region" description="Helical" evidence="1">
    <location>
        <begin position="92"/>
        <end position="109"/>
    </location>
</feature>
<sequence length="263" mass="29305">MENENKKTFRAERHDRFWTGLALLVVGAVLLLDKMGVYFPDWLFDWPPILILIGIVTGLKCRFQNSSWLIMVGIGLVFMIDRIGAGLNLKEYLWPILIIGFGLMFLMRPKKRWRREKGRWDGVSYVNVNPNLPPASTAGDTYTADSRYSSEADEIESVSVFGGVKKVVTSKNFKGGEIICFFGGAEYNLTQADIAGPITIEIVQAFGGTKLIVPPHWEIRSEGVAIFGGIEDKRPVQPGGFDPNKILILKGTTIFGGIEIKSY</sequence>
<feature type="domain" description="LiaF transmembrane" evidence="2">
    <location>
        <begin position="18"/>
        <end position="113"/>
    </location>
</feature>
<dbReference type="Proteomes" id="UP000753802">
    <property type="component" value="Unassembled WGS sequence"/>
</dbReference>
<evidence type="ECO:0000313" key="3">
    <source>
        <dbReference type="EMBL" id="NCI50614.1"/>
    </source>
</evidence>
<evidence type="ECO:0000313" key="4">
    <source>
        <dbReference type="Proteomes" id="UP000753802"/>
    </source>
</evidence>
<dbReference type="EMBL" id="JAACJS010000015">
    <property type="protein sequence ID" value="NCI50614.1"/>
    <property type="molecule type" value="Genomic_DNA"/>
</dbReference>
<dbReference type="Pfam" id="PF22570">
    <property type="entry name" value="LiaF-TM"/>
    <property type="match status" value="1"/>
</dbReference>
<reference evidence="3 4" key="1">
    <citation type="submission" date="2020-01" db="EMBL/GenBank/DDBJ databases">
        <title>Genome analysis.</title>
        <authorList>
            <person name="Wu S."/>
            <person name="Wang G."/>
        </authorList>
    </citation>
    <scope>NUCLEOTIDE SEQUENCE [LARGE SCALE GENOMIC DNA]</scope>
    <source>
        <strain evidence="3 4">SYL130</strain>
    </source>
</reference>
<keyword evidence="1" id="KW-0812">Transmembrane</keyword>
<keyword evidence="4" id="KW-1185">Reference proteome</keyword>
<gene>
    <name evidence="3" type="ORF">GWC95_11815</name>
</gene>
<feature type="transmembrane region" description="Helical" evidence="1">
    <location>
        <begin position="68"/>
        <end position="86"/>
    </location>
</feature>
<proteinExistence type="predicted"/>
<feature type="transmembrane region" description="Helical" evidence="1">
    <location>
        <begin position="44"/>
        <end position="61"/>
    </location>
</feature>
<feature type="transmembrane region" description="Helical" evidence="1">
    <location>
        <begin position="16"/>
        <end position="32"/>
    </location>
</feature>
<dbReference type="PANTHER" id="PTHR40763">
    <property type="entry name" value="MEMBRANE PROTEIN-RELATED"/>
    <property type="match status" value="1"/>
</dbReference>
<evidence type="ECO:0000259" key="2">
    <source>
        <dbReference type="Pfam" id="PF22570"/>
    </source>
</evidence>
<protein>
    <submittedName>
        <fullName evidence="3">Cell wall-active antibiotics response protein</fullName>
    </submittedName>
</protein>
<comment type="caution">
    <text evidence="3">The sequence shown here is derived from an EMBL/GenBank/DDBJ whole genome shotgun (WGS) entry which is preliminary data.</text>
</comment>